<dbReference type="SUPFAM" id="SSF81301">
    <property type="entry name" value="Nucleotidyltransferase"/>
    <property type="match status" value="1"/>
</dbReference>
<dbReference type="InterPro" id="IPR002912">
    <property type="entry name" value="ACT_dom"/>
</dbReference>
<evidence type="ECO:0000256" key="2">
    <source>
        <dbReference type="ARBA" id="ARBA00022695"/>
    </source>
</evidence>
<dbReference type="Pfam" id="PF01909">
    <property type="entry name" value="NTP_transf_2"/>
    <property type="match status" value="1"/>
</dbReference>
<evidence type="ECO:0000256" key="4">
    <source>
        <dbReference type="ARBA" id="ARBA00022842"/>
    </source>
</evidence>
<dbReference type="Pfam" id="PF08335">
    <property type="entry name" value="GlnD_UR_UTase"/>
    <property type="match status" value="1"/>
</dbReference>
<dbReference type="CDD" id="cd05401">
    <property type="entry name" value="NT_GlnE_GlnD_like"/>
    <property type="match status" value="1"/>
</dbReference>
<keyword evidence="9" id="KW-1185">Reference proteome</keyword>
<evidence type="ECO:0000256" key="3">
    <source>
        <dbReference type="ARBA" id="ARBA00022801"/>
    </source>
</evidence>
<comment type="function">
    <text evidence="6">Modifies, by uridylylation and deuridylylation, the PII regulatory proteins (GlnB and homologs), in response to the nitrogen status of the cell that GlnD senses through the glutamine level. Under low glutamine levels, catalyzes the conversion of the PII proteins and UTP to PII-UMP and PPi, while under higher glutamine levels, GlnD hydrolyzes PII-UMP to PII and UMP (deuridylylation). Thus, controls uridylylation state and activity of the PII proteins, and plays an important role in the regulation of nitrogen assimilation and metabolism.</text>
</comment>
<dbReference type="PANTHER" id="PTHR47320">
    <property type="entry name" value="BIFUNCTIONAL URIDYLYLTRANSFERASE/URIDYLYL-REMOVING ENZYME"/>
    <property type="match status" value="1"/>
</dbReference>
<dbReference type="HAMAP" id="MF_00277">
    <property type="entry name" value="PII_uridylyl_transf"/>
    <property type="match status" value="1"/>
</dbReference>
<proteinExistence type="inferred from homology"/>
<evidence type="ECO:0000313" key="9">
    <source>
        <dbReference type="Proteomes" id="UP000001302"/>
    </source>
</evidence>
<dbReference type="STRING" id="314260.PB2503_02862"/>
<dbReference type="PIRSF" id="PIRSF006288">
    <property type="entry name" value="PII_uridyltransf"/>
    <property type="match status" value="1"/>
</dbReference>
<keyword evidence="4 6" id="KW-0460">Magnesium</keyword>
<comment type="activity regulation">
    <text evidence="6">Uridylyltransferase (UTase) activity is inhibited by glutamine, while glutamine activates uridylyl-removing (UR) activity.</text>
</comment>
<evidence type="ECO:0000256" key="1">
    <source>
        <dbReference type="ARBA" id="ARBA00022679"/>
    </source>
</evidence>
<dbReference type="EC" id="2.7.7.59" evidence="6"/>
<dbReference type="eggNOG" id="COG2844">
    <property type="taxonomic scope" value="Bacteria"/>
</dbReference>
<dbReference type="RefSeq" id="WP_013299623.1">
    <property type="nucleotide sequence ID" value="NC_014414.1"/>
</dbReference>
<organism evidence="8 9">
    <name type="scientific">Parvularcula bermudensis (strain ATCC BAA-594 / HTCC2503 / KCTC 12087)</name>
    <dbReference type="NCBI Taxonomy" id="314260"/>
    <lineage>
        <taxon>Bacteria</taxon>
        <taxon>Pseudomonadati</taxon>
        <taxon>Pseudomonadota</taxon>
        <taxon>Alphaproteobacteria</taxon>
        <taxon>Parvularculales</taxon>
        <taxon>Parvularculaceae</taxon>
        <taxon>Parvularcula</taxon>
    </lineage>
</organism>
<dbReference type="InterPro" id="IPR045865">
    <property type="entry name" value="ACT-like_dom_sf"/>
</dbReference>
<feature type="domain" description="ACT" evidence="7">
    <location>
        <begin position="801"/>
        <end position="872"/>
    </location>
</feature>
<dbReference type="CDD" id="cd04899">
    <property type="entry name" value="ACT_ACR-UUR-like_2"/>
    <property type="match status" value="1"/>
</dbReference>
<comment type="similarity">
    <text evidence="6">Belongs to the GlnD family.</text>
</comment>
<dbReference type="SUPFAM" id="SSF81593">
    <property type="entry name" value="Nucleotidyltransferase substrate binding subunit/domain"/>
    <property type="match status" value="1"/>
</dbReference>
<dbReference type="InterPro" id="IPR013546">
    <property type="entry name" value="PII_UdlTrfase/GS_AdlTrfase"/>
</dbReference>
<dbReference type="InterPro" id="IPR010043">
    <property type="entry name" value="UTase/UR"/>
</dbReference>
<gene>
    <name evidence="6" type="primary">glnD</name>
    <name evidence="8" type="ordered locus">PB2503_02862</name>
</gene>
<evidence type="ECO:0000256" key="5">
    <source>
        <dbReference type="ARBA" id="ARBA00023268"/>
    </source>
</evidence>
<dbReference type="SUPFAM" id="SSF55021">
    <property type="entry name" value="ACT-like"/>
    <property type="match status" value="1"/>
</dbReference>
<dbReference type="PROSITE" id="PS51671">
    <property type="entry name" value="ACT"/>
    <property type="match status" value="1"/>
</dbReference>
<reference evidence="8 9" key="2">
    <citation type="journal article" date="2011" name="J. Bacteriol.">
        <title>Complete genome sequence of strain HTCC2503T of Parvularcula bermudensis, the type species of the order "Parvularculales" in the class Alphaproteobacteria.</title>
        <authorList>
            <person name="Oh H.M."/>
            <person name="Kang I."/>
            <person name="Vergin K.L."/>
            <person name="Kang D."/>
            <person name="Rhee K.H."/>
            <person name="Giovannoni S.J."/>
            <person name="Cho J.C."/>
        </authorList>
    </citation>
    <scope>NUCLEOTIDE SEQUENCE [LARGE SCALE GENOMIC DNA]</scope>
    <source>
        <strain evidence="9">ATCC BAA-594 / HTCC2503 / KCTC 12087</strain>
    </source>
</reference>
<dbReference type="OrthoDB" id="9758038at2"/>
<comment type="caution">
    <text evidence="6">Lacks conserved residue(s) required for the propagation of feature annotation.</text>
</comment>
<accession>E0TCR0</accession>
<comment type="cofactor">
    <cofactor evidence="6">
        <name>Mg(2+)</name>
        <dbReference type="ChEBI" id="CHEBI:18420"/>
    </cofactor>
</comment>
<dbReference type="GO" id="GO:0006808">
    <property type="term" value="P:regulation of nitrogen utilization"/>
    <property type="evidence" value="ECO:0007669"/>
    <property type="project" value="UniProtKB-UniRule"/>
</dbReference>
<dbReference type="GO" id="GO:0008081">
    <property type="term" value="F:phosphoric diester hydrolase activity"/>
    <property type="evidence" value="ECO:0007669"/>
    <property type="project" value="UniProtKB-UniRule"/>
</dbReference>
<keyword evidence="1 6" id="KW-0808">Transferase</keyword>
<evidence type="ECO:0000256" key="6">
    <source>
        <dbReference type="HAMAP-Rule" id="MF_00277"/>
    </source>
</evidence>
<dbReference type="EMBL" id="CP002156">
    <property type="protein sequence ID" value="ADM08649.1"/>
    <property type="molecule type" value="Genomic_DNA"/>
</dbReference>
<dbReference type="HOGENOM" id="CLU_012833_1_0_5"/>
<comment type="catalytic activity">
    <reaction evidence="6">
        <text>[protein-PII]-L-tyrosine + UTP = [protein-PII]-uridylyl-L-tyrosine + diphosphate</text>
        <dbReference type="Rhea" id="RHEA:13673"/>
        <dbReference type="Rhea" id="RHEA-COMP:12147"/>
        <dbReference type="Rhea" id="RHEA-COMP:12148"/>
        <dbReference type="ChEBI" id="CHEBI:33019"/>
        <dbReference type="ChEBI" id="CHEBI:46398"/>
        <dbReference type="ChEBI" id="CHEBI:46858"/>
        <dbReference type="ChEBI" id="CHEBI:90602"/>
        <dbReference type="EC" id="2.7.7.59"/>
    </reaction>
</comment>
<dbReference type="GO" id="GO:0008773">
    <property type="term" value="F:[protein-PII] uridylyltransferase activity"/>
    <property type="evidence" value="ECO:0007669"/>
    <property type="project" value="UniProtKB-UniRule"/>
</dbReference>
<feature type="region of interest" description="Uridylyltransferase" evidence="6">
    <location>
        <begin position="1"/>
        <end position="331"/>
    </location>
</feature>
<dbReference type="EC" id="3.1.4.-" evidence="6"/>
<comment type="catalytic activity">
    <reaction evidence="6">
        <text>[protein-PII]-uridylyl-L-tyrosine + H2O = [protein-PII]-L-tyrosine + UMP + H(+)</text>
        <dbReference type="Rhea" id="RHEA:48600"/>
        <dbReference type="Rhea" id="RHEA-COMP:12147"/>
        <dbReference type="Rhea" id="RHEA-COMP:12148"/>
        <dbReference type="ChEBI" id="CHEBI:15377"/>
        <dbReference type="ChEBI" id="CHEBI:15378"/>
        <dbReference type="ChEBI" id="CHEBI:46858"/>
        <dbReference type="ChEBI" id="CHEBI:57865"/>
        <dbReference type="ChEBI" id="CHEBI:90602"/>
    </reaction>
</comment>
<keyword evidence="2 6" id="KW-0548">Nucleotidyltransferase</keyword>
<dbReference type="Proteomes" id="UP000001302">
    <property type="component" value="Chromosome"/>
</dbReference>
<keyword evidence="5 6" id="KW-0511">Multifunctional enzyme</keyword>
<evidence type="ECO:0000259" key="7">
    <source>
        <dbReference type="PROSITE" id="PS51671"/>
    </source>
</evidence>
<name>E0TCR0_PARBH</name>
<protein>
    <recommendedName>
        <fullName evidence="6">Bifunctional uridylyltransferase/uridylyl-removing enzyme</fullName>
        <shortName evidence="6">UTase/UR</shortName>
    </recommendedName>
    <alternativeName>
        <fullName evidence="6">Bifunctional [protein-PII] modification enzyme</fullName>
    </alternativeName>
    <alternativeName>
        <fullName evidence="6">Bifunctional nitrogen sensor protein</fullName>
    </alternativeName>
    <domain>
        <recommendedName>
            <fullName evidence="6">[Protein-PII] uridylyltransferase</fullName>
            <shortName evidence="6">PII uridylyltransferase</shortName>
            <shortName evidence="6">UTase</shortName>
            <ecNumber evidence="6">2.7.7.59</ecNumber>
        </recommendedName>
    </domain>
    <domain>
        <recommendedName>
            <fullName evidence="6">[Protein-PII]-UMP uridylyl-removing enzyme</fullName>
            <shortName evidence="6">UR</shortName>
            <ecNumber evidence="6">3.1.4.-</ecNumber>
        </recommendedName>
    </domain>
</protein>
<dbReference type="PANTHER" id="PTHR47320:SF1">
    <property type="entry name" value="BIFUNCTIONAL URIDYLYLTRANSFERASE_URIDYLYL-REMOVING ENZYME"/>
    <property type="match status" value="1"/>
</dbReference>
<dbReference type="InterPro" id="IPR002934">
    <property type="entry name" value="Polymerase_NTP_transf_dom"/>
</dbReference>
<comment type="domain">
    <text evidence="6">Has four distinct domains: an N-terminal nucleotidyltransferase (NT) domain responsible for UTase activity, a central HD domain that encodes UR activity, and two C-terminal ACT domains that seem to have a role in glutamine sensing.</text>
</comment>
<reference evidence="9" key="1">
    <citation type="submission" date="2010-08" db="EMBL/GenBank/DDBJ databases">
        <title>Genome sequence of Parvularcula bermudensis HTCC2503.</title>
        <authorList>
            <person name="Kang D.-M."/>
            <person name="Oh H.-M."/>
            <person name="Cho J.-C."/>
        </authorList>
    </citation>
    <scope>NUCLEOTIDE SEQUENCE [LARGE SCALE GENOMIC DNA]</scope>
    <source>
        <strain evidence="9">ATCC BAA-594 / HTCC2503 / KCTC 12087</strain>
    </source>
</reference>
<dbReference type="AlphaFoldDB" id="E0TCR0"/>
<dbReference type="KEGG" id="pbr:PB2503_02862"/>
<keyword evidence="3 6" id="KW-0378">Hydrolase</keyword>
<sequence length="872" mass="96551">MMDGADIQLRLADELRRTIADGASSSELGRYLANERRRIVDTAFAGGGDGVDIARSISAGTDWILQAMIEAAAVTDCAVFAVGGYGRGRLAPHSDIDLLIITGSDDVSISQLLYPLWDSGLTISQSVHTVRSAIESLKEDPVFHTALLDARPLSPANKLAAQFLDKLKAQTRRRSRALIAAKMQERDERYAANNSSLYTVEPDIKQGRGGLRDLDTLRWFCKALDREACLAELFDDKEQARLDRADRFLWSVRVHLHQICRRADDRLTFSHQPLIADRLGFTARTELLATERFMRSYFLATRAVASLTGYAIDRLAETVDRRRRPIRPRRTVPEPIVWSHKRLDFAEGTVPSVADGLLLFALAAETGCTIHPRALQLLSRTVRSITFAETVEETLADRFVAIIRSAKRLGPLLSQMAECGLLGLMMPGFGGVIGKVEYGLYRRFTLDDHVLRSIYALDELIEGTLKGVETMPFADKARELRVEICMALLLQEAEAAMPGLGVEALRQRLTRRVGLFTHDSQTGEDVAFCVVNRMMLIRSARRRNIMDIEVIERLSHQVGTLQRLMILSLVTFCRQRVVGLGSWEDFARRDIGVLIDLVRLQIEGGEGEVERYLNRYSEKLRGRVQRLIDADGAAALDHLIEAVGASLWVYADVPAIADLATLFAGIISGKEHVGLHIDPGTEGLLDIVVVSTDRPTLFAECTGAASVIGGSVFSACGFSVDLAGRRVAVILLQLQRVGNLSLEFVPGPEEKARIEELFSAIAEDRCPDIALPSPSIDDRRHVFDVETQVRIDDTASSKALVVEVETRDRPGLLHLLAVSLAEIGVDIEFALVATYGHRAVDTFYLQDAPGYKIEDPRRIEAIKRGLLRALDD</sequence>
<dbReference type="InterPro" id="IPR043519">
    <property type="entry name" value="NT_sf"/>
</dbReference>
<evidence type="ECO:0000313" key="8">
    <source>
        <dbReference type="EMBL" id="ADM08649.1"/>
    </source>
</evidence>